<feature type="compositionally biased region" description="Basic and acidic residues" evidence="1">
    <location>
        <begin position="33"/>
        <end position="49"/>
    </location>
</feature>
<reference evidence="2" key="1">
    <citation type="journal article" date="2019" name="Sci. Rep.">
        <title>Draft genome of Tanacetum cinerariifolium, the natural source of mosquito coil.</title>
        <authorList>
            <person name="Yamashiro T."/>
            <person name="Shiraishi A."/>
            <person name="Satake H."/>
            <person name="Nakayama K."/>
        </authorList>
    </citation>
    <scope>NUCLEOTIDE SEQUENCE</scope>
</reference>
<gene>
    <name evidence="2" type="ORF">Tci_234317</name>
</gene>
<evidence type="ECO:0008006" key="3">
    <source>
        <dbReference type="Google" id="ProtNLM"/>
    </source>
</evidence>
<evidence type="ECO:0000313" key="2">
    <source>
        <dbReference type="EMBL" id="GEW62341.1"/>
    </source>
</evidence>
<dbReference type="PANTHER" id="PTHR11439:SF495">
    <property type="entry name" value="REVERSE TRANSCRIPTASE, RNA-DEPENDENT DNA POLYMERASE-RELATED"/>
    <property type="match status" value="1"/>
</dbReference>
<feature type="region of interest" description="Disordered" evidence="1">
    <location>
        <begin position="1"/>
        <end position="84"/>
    </location>
</feature>
<dbReference type="InterPro" id="IPR043502">
    <property type="entry name" value="DNA/RNA_pol_sf"/>
</dbReference>
<dbReference type="AlphaFoldDB" id="A0A699GWR0"/>
<sequence length="1258" mass="143153">MALDTNCRMSRDDKDKDQDPSAGSDRGTKRKNLSKDAESSRDPKSKDSKLTSSSKGTSRSQRKSSGKSAMQKSQVIQPPQTWISNIARAENPPTSLDEIMDTPIDFSAFVMNRFKITNLTQELLVGPTFNPLKGTYKSRTKLEYHLEECFKATTERLDWHNPKGKQYPFDLCNPLLLIPNHRGQHVIPFDYLINNDLEYRKGRSLSKNYSTSVTKTKAATYEVQWIECMVHNIWSPKRQQFYGFASNMMSSKDVYSKKHIIAITSITIMKRYDYGHLDKIEVHRDDQQLCKFKEDERFDLNVALCMFTRQIVIQRRVEDLQLEDDENTTNPPPVPPTPQASHILSTIKLPILKKEGLHKGYDRFQSILSQLKIHGVGVSTKDTNQKFLRSLPSSWSQVSLIMRTKPRVDTLSFDDLYNNLKVFESDVKGSTASYLSRQNVAFVSSDSTNSTNEVSTAYGVSTSFGRNSQNEGSSSHTDDLMYTFFANQSSGLQLDHEDLEQVDEFDLEEMDLKWQVAMISTRLKKFYKKTKRKLHFDAKEPVSFDKTKVNSSNLGSDTEVTTCSKVCEESYAKLKKLYDEQREQLGVASIEIQADTLALKKVEAQSVCHQENQLAYEEKISRSSDVEDSHVNDRFVKVKGIHVVPPLMIGIYMPLKSNFGIDKSKFTYGPKQSKTSEFDAKTSDLASCEVNSSVETLESVPKPVESKPKAVSEPKVLFDAPIIEEYESDNDDEYVFKSSVEQENPSCVFINTVQHDNLHQNLKVKGIVDSGCSRYMTGNKAYLIEYQDFNGGPVAFGDIECLVLSPDFKLPDENQVLHRVPRQNNMYSFNLKNIVPSEDLACLIAKATVDESKNGTGVNKANKTAGPKEANNSTDNSQIPSLEDIYKVPNDGIFTSASYDDVGAVADFTNLESTMNEELLQSKTQQVWILVDLPFGIKALRAWYATLSTFLVQSGYIRGLIDKTLFIKKDKKDIMLVQVYVDDIIFGQAKKDGFFISHDKYVVEILKKFDFMSVKTASTPIETKKPLVKDAKAADVDVHLYRSMMGSLMYLTASRPNIMYAVCARSRLQVTSKISHLHVVKRIFRYLKGQPKLGLWYPRESAFDLEAYSYSNYARANLDRKSTTGGCQFLGRRLILWQCKKQTIVATSTTEAEYVAVASFCVQVLWIQNQMLDYGFNFINIKIYIDNESTMCIVKNLVFHFKTKHIEIRHYFIRDAYEKKLIQVLKIHTDDKVADLLTKAFDVSRFNFLVVNNEMLNL</sequence>
<organism evidence="2">
    <name type="scientific">Tanacetum cinerariifolium</name>
    <name type="common">Dalmatian daisy</name>
    <name type="synonym">Chrysanthemum cinerariifolium</name>
    <dbReference type="NCBI Taxonomy" id="118510"/>
    <lineage>
        <taxon>Eukaryota</taxon>
        <taxon>Viridiplantae</taxon>
        <taxon>Streptophyta</taxon>
        <taxon>Embryophyta</taxon>
        <taxon>Tracheophyta</taxon>
        <taxon>Spermatophyta</taxon>
        <taxon>Magnoliopsida</taxon>
        <taxon>eudicotyledons</taxon>
        <taxon>Gunneridae</taxon>
        <taxon>Pentapetalae</taxon>
        <taxon>asterids</taxon>
        <taxon>campanulids</taxon>
        <taxon>Asterales</taxon>
        <taxon>Asteraceae</taxon>
        <taxon>Asteroideae</taxon>
        <taxon>Anthemideae</taxon>
        <taxon>Anthemidinae</taxon>
        <taxon>Tanacetum</taxon>
    </lineage>
</organism>
<feature type="compositionally biased region" description="Basic and acidic residues" evidence="1">
    <location>
        <begin position="9"/>
        <end position="19"/>
    </location>
</feature>
<feature type="region of interest" description="Disordered" evidence="1">
    <location>
        <begin position="855"/>
        <end position="878"/>
    </location>
</feature>
<comment type="caution">
    <text evidence="2">The sequence shown here is derived from an EMBL/GenBank/DDBJ whole genome shotgun (WGS) entry which is preliminary data.</text>
</comment>
<evidence type="ECO:0000256" key="1">
    <source>
        <dbReference type="SAM" id="MobiDB-lite"/>
    </source>
</evidence>
<proteinExistence type="predicted"/>
<feature type="compositionally biased region" description="Low complexity" evidence="1">
    <location>
        <begin position="50"/>
        <end position="59"/>
    </location>
</feature>
<protein>
    <recommendedName>
        <fullName evidence="3">Reverse transcriptase Ty1/copia-type domain-containing protein</fullName>
    </recommendedName>
</protein>
<name>A0A699GWR0_TANCI</name>
<dbReference type="CDD" id="cd09272">
    <property type="entry name" value="RNase_HI_RT_Ty1"/>
    <property type="match status" value="1"/>
</dbReference>
<feature type="compositionally biased region" description="Polar residues" evidence="1">
    <location>
        <begin position="70"/>
        <end position="84"/>
    </location>
</feature>
<dbReference type="PANTHER" id="PTHR11439">
    <property type="entry name" value="GAG-POL-RELATED RETROTRANSPOSON"/>
    <property type="match status" value="1"/>
</dbReference>
<dbReference type="SUPFAM" id="SSF56672">
    <property type="entry name" value="DNA/RNA polymerases"/>
    <property type="match status" value="1"/>
</dbReference>
<dbReference type="EMBL" id="BKCJ010066386">
    <property type="protein sequence ID" value="GEW62341.1"/>
    <property type="molecule type" value="Genomic_DNA"/>
</dbReference>
<accession>A0A699GWR0</accession>